<protein>
    <submittedName>
        <fullName evidence="2">Uncharacterized protein</fullName>
    </submittedName>
</protein>
<organism evidence="2">
    <name type="scientific">Helicotheca tamesis</name>
    <dbReference type="NCBI Taxonomy" id="374047"/>
    <lineage>
        <taxon>Eukaryota</taxon>
        <taxon>Sar</taxon>
        <taxon>Stramenopiles</taxon>
        <taxon>Ochrophyta</taxon>
        <taxon>Bacillariophyta</taxon>
        <taxon>Mediophyceae</taxon>
        <taxon>Lithodesmiophycidae</taxon>
        <taxon>Lithodesmiales</taxon>
        <taxon>Lithodesmiaceae</taxon>
        <taxon>Helicotheca</taxon>
    </lineage>
</organism>
<evidence type="ECO:0000313" key="2">
    <source>
        <dbReference type="EMBL" id="CAD9488930.1"/>
    </source>
</evidence>
<dbReference type="AlphaFoldDB" id="A0A7S2HFP1"/>
<name>A0A7S2HFP1_9STRA</name>
<accession>A0A7S2HFP1</accession>
<feature type="compositionally biased region" description="Basic and acidic residues" evidence="1">
    <location>
        <begin position="34"/>
        <end position="62"/>
    </location>
</feature>
<dbReference type="EMBL" id="HBGV01008412">
    <property type="protein sequence ID" value="CAD9488930.1"/>
    <property type="molecule type" value="Transcribed_RNA"/>
</dbReference>
<evidence type="ECO:0000256" key="1">
    <source>
        <dbReference type="SAM" id="MobiDB-lite"/>
    </source>
</evidence>
<feature type="compositionally biased region" description="Polar residues" evidence="1">
    <location>
        <begin position="80"/>
        <end position="90"/>
    </location>
</feature>
<feature type="region of interest" description="Disordered" evidence="1">
    <location>
        <begin position="34"/>
        <end position="96"/>
    </location>
</feature>
<gene>
    <name evidence="2" type="ORF">HTAM1171_LOCUS5197</name>
</gene>
<proteinExistence type="predicted"/>
<reference evidence="2" key="1">
    <citation type="submission" date="2021-01" db="EMBL/GenBank/DDBJ databases">
        <authorList>
            <person name="Corre E."/>
            <person name="Pelletier E."/>
            <person name="Niang G."/>
            <person name="Scheremetjew M."/>
            <person name="Finn R."/>
            <person name="Kale V."/>
            <person name="Holt S."/>
            <person name="Cochrane G."/>
            <person name="Meng A."/>
            <person name="Brown T."/>
            <person name="Cohen L."/>
        </authorList>
    </citation>
    <scope>NUCLEOTIDE SEQUENCE</scope>
    <source>
        <strain evidence="2">CCMP826</strain>
    </source>
</reference>
<sequence>MGDEEGECELQKQRHVKERFGNCELREYIMHWSSDARDKQEGKEEWKEEWREDNSSKKKDGHVNISTTDNNDGRPVITLTEVTPGTNIHNSDNKDD</sequence>